<keyword evidence="4" id="KW-0472">Membrane</keyword>
<proteinExistence type="predicted"/>
<keyword evidence="2" id="KW-0812">Transmembrane</keyword>
<evidence type="ECO:0000256" key="3">
    <source>
        <dbReference type="ARBA" id="ARBA00022989"/>
    </source>
</evidence>
<accession>A0A8T0A369</accession>
<reference evidence="6" key="1">
    <citation type="journal article" date="2020" name="Ecol. Evol.">
        <title>Genome structure and content of the rice root-knot nematode (Meloidogyne graminicola).</title>
        <authorList>
            <person name="Phan N.T."/>
            <person name="Danchin E.G.J."/>
            <person name="Klopp C."/>
            <person name="Perfus-Barbeoch L."/>
            <person name="Kozlowski D.K."/>
            <person name="Koutsovoulos G.D."/>
            <person name="Lopez-Roques C."/>
            <person name="Bouchez O."/>
            <person name="Zahm M."/>
            <person name="Besnard G."/>
            <person name="Bellafiore S."/>
        </authorList>
    </citation>
    <scope>NUCLEOTIDE SEQUENCE</scope>
    <source>
        <strain evidence="6">VN-18</strain>
    </source>
</reference>
<evidence type="ECO:0000256" key="4">
    <source>
        <dbReference type="ARBA" id="ARBA00023136"/>
    </source>
</evidence>
<comment type="caution">
    <text evidence="6">The sequence shown here is derived from an EMBL/GenBank/DDBJ whole genome shotgun (WGS) entry which is preliminary data.</text>
</comment>
<keyword evidence="3" id="KW-1133">Transmembrane helix</keyword>
<dbReference type="GO" id="GO:0043495">
    <property type="term" value="F:protein-membrane adaptor activity"/>
    <property type="evidence" value="ECO:0007669"/>
    <property type="project" value="TreeGrafter"/>
</dbReference>
<dbReference type="Pfam" id="PF07738">
    <property type="entry name" value="Sad1_UNC"/>
    <property type="match status" value="1"/>
</dbReference>
<evidence type="ECO:0000256" key="1">
    <source>
        <dbReference type="ARBA" id="ARBA00004370"/>
    </source>
</evidence>
<dbReference type="PANTHER" id="PTHR12911:SF8">
    <property type="entry name" value="KLAROID PROTEIN-RELATED"/>
    <property type="match status" value="1"/>
</dbReference>
<keyword evidence="7" id="KW-1185">Reference proteome</keyword>
<feature type="non-terminal residue" evidence="6">
    <location>
        <position position="431"/>
    </location>
</feature>
<evidence type="ECO:0000256" key="2">
    <source>
        <dbReference type="ARBA" id="ARBA00022692"/>
    </source>
</evidence>
<gene>
    <name evidence="6" type="ORF">Mgra_00000455</name>
</gene>
<dbReference type="AlphaFoldDB" id="A0A8T0A369"/>
<evidence type="ECO:0000313" key="7">
    <source>
        <dbReference type="Proteomes" id="UP000605970"/>
    </source>
</evidence>
<organism evidence="6 7">
    <name type="scientific">Meloidogyne graminicola</name>
    <dbReference type="NCBI Taxonomy" id="189291"/>
    <lineage>
        <taxon>Eukaryota</taxon>
        <taxon>Metazoa</taxon>
        <taxon>Ecdysozoa</taxon>
        <taxon>Nematoda</taxon>
        <taxon>Chromadorea</taxon>
        <taxon>Rhabditida</taxon>
        <taxon>Tylenchina</taxon>
        <taxon>Tylenchomorpha</taxon>
        <taxon>Tylenchoidea</taxon>
        <taxon>Meloidogynidae</taxon>
        <taxon>Meloidogyninae</taxon>
        <taxon>Meloidogyne</taxon>
    </lineage>
</organism>
<comment type="subcellular location">
    <subcellularLocation>
        <location evidence="1">Membrane</location>
    </subcellularLocation>
</comment>
<dbReference type="PROSITE" id="PS51469">
    <property type="entry name" value="SUN"/>
    <property type="match status" value="1"/>
</dbReference>
<protein>
    <submittedName>
        <fullName evidence="6">SUN domain-containing protein</fullName>
    </submittedName>
</protein>
<sequence length="431" mass="51367">FTIFIKLWTFFNNFCYESIQFPLKFFNIVYDNICFIGNIILQYFWNFINLFGFCGEKVNLFFIWIYDGFEYYYLKTTKNVIKENLKINEKKEIINHSSIQLFRKIIHQSLAEERIFLEQNIRKWIEQNLKIELKLNNFVNKNEIDNRMIQFEDKIVNLFKNYIIEQEKILEKIKLEMEEKINLFINQKDEVFYNRYIQINDEIKYLKIVQNEINEKFNKGENNENEKINKPIEKKINELDENILMKKVYDLIKKELRLYEADHTGMPDFALESSGYGASAGECWAFYGGHGFLTIGLSGRINVTAVSYEHLPIELSPDGHIKTAPKNFLSYQDIDNMLSRMLLGNFTYDSKGEPLQIFHVQQWDSRLTNIIELETLTNWGSYVTCLYRFRVHGDALKIIPEENVDSNTETFKNKHKQISNNEIKTDEKDLI</sequence>
<dbReference type="EMBL" id="JABEBT010000002">
    <property type="protein sequence ID" value="KAF7640010.1"/>
    <property type="molecule type" value="Genomic_DNA"/>
</dbReference>
<evidence type="ECO:0000259" key="5">
    <source>
        <dbReference type="PROSITE" id="PS51469"/>
    </source>
</evidence>
<dbReference type="OrthoDB" id="342281at2759"/>
<dbReference type="InterPro" id="IPR045119">
    <property type="entry name" value="SUN1-5"/>
</dbReference>
<name>A0A8T0A369_9BILA</name>
<dbReference type="Proteomes" id="UP000605970">
    <property type="component" value="Unassembled WGS sequence"/>
</dbReference>
<dbReference type="Gene3D" id="2.60.120.260">
    <property type="entry name" value="Galactose-binding domain-like"/>
    <property type="match status" value="1"/>
</dbReference>
<dbReference type="InterPro" id="IPR012919">
    <property type="entry name" value="SUN_dom"/>
</dbReference>
<dbReference type="GO" id="GO:0034993">
    <property type="term" value="C:meiotic nuclear membrane microtubule tethering complex"/>
    <property type="evidence" value="ECO:0007669"/>
    <property type="project" value="TreeGrafter"/>
</dbReference>
<dbReference type="PANTHER" id="PTHR12911">
    <property type="entry name" value="SAD1/UNC-84-LIKE PROTEIN-RELATED"/>
    <property type="match status" value="1"/>
</dbReference>
<evidence type="ECO:0000313" key="6">
    <source>
        <dbReference type="EMBL" id="KAF7640010.1"/>
    </source>
</evidence>
<feature type="domain" description="SUN" evidence="5">
    <location>
        <begin position="229"/>
        <end position="396"/>
    </location>
</feature>